<gene>
    <name evidence="2" type="ORF">AJAP_40815</name>
</gene>
<evidence type="ECO:0000256" key="1">
    <source>
        <dbReference type="SAM" id="MobiDB-lite"/>
    </source>
</evidence>
<dbReference type="AlphaFoldDB" id="A0A075V8Y1"/>
<name>A0A075V8Y1_9PSEU</name>
<evidence type="ECO:0000313" key="3">
    <source>
        <dbReference type="Proteomes" id="UP000028492"/>
    </source>
</evidence>
<dbReference type="STRING" id="208439.AJAP_40815"/>
<organism evidence="2 3">
    <name type="scientific">Amycolatopsis japonica</name>
    <dbReference type="NCBI Taxonomy" id="208439"/>
    <lineage>
        <taxon>Bacteria</taxon>
        <taxon>Bacillati</taxon>
        <taxon>Actinomycetota</taxon>
        <taxon>Actinomycetes</taxon>
        <taxon>Pseudonocardiales</taxon>
        <taxon>Pseudonocardiaceae</taxon>
        <taxon>Amycolatopsis</taxon>
        <taxon>Amycolatopsis japonica group</taxon>
    </lineage>
</organism>
<sequence length="214" mass="22743">MMRTRRPLSGTVVFTGRRPRVLVSGGVLTLALAGCTTDTGGQPFPNEPALASATQGAKASALPARPAELTLQGVDPCVLLADPQLDRLKINSKPRPAAEPIDGPTCVFDADAEQPFHSYYVRTITADVEEWFTGKRRKNSMTTEPTQVDGFPAIRNHRDTGTPGDCETLVGVAKGQTLAVRAVTITAGAFTMPQLCEKSALAADLALQTLKARN</sequence>
<dbReference type="Pfam" id="PF12079">
    <property type="entry name" value="DUF3558"/>
    <property type="match status" value="1"/>
</dbReference>
<keyword evidence="3" id="KW-1185">Reference proteome</keyword>
<dbReference type="HOGENOM" id="CLU_1346601_0_0_11"/>
<reference evidence="2 3" key="1">
    <citation type="journal article" date="2014" name="J. Biotechnol.">
        <title>Complete genome sequence of the actinobacterium Amycolatopsis japonica MG417-CF17(T) (=DSM 44213T) producing (S,S)-N,N'-ethylenediaminedisuccinic acid.</title>
        <authorList>
            <person name="Stegmann E."/>
            <person name="Albersmeier A."/>
            <person name="Spohn M."/>
            <person name="Gert H."/>
            <person name="Weber T."/>
            <person name="Wohlleben W."/>
            <person name="Kalinowski J."/>
            <person name="Ruckert C."/>
        </authorList>
    </citation>
    <scope>NUCLEOTIDE SEQUENCE [LARGE SCALE GENOMIC DNA]</scope>
    <source>
        <strain evidence="3">MG417-CF17 (DSM 44213)</strain>
    </source>
</reference>
<dbReference type="InterPro" id="IPR024520">
    <property type="entry name" value="DUF3558"/>
</dbReference>
<proteinExistence type="predicted"/>
<evidence type="ECO:0000313" key="2">
    <source>
        <dbReference type="EMBL" id="AIG80939.1"/>
    </source>
</evidence>
<protein>
    <submittedName>
        <fullName evidence="2">Conserved putative secreted protein</fullName>
    </submittedName>
</protein>
<dbReference type="PROSITE" id="PS51257">
    <property type="entry name" value="PROKAR_LIPOPROTEIN"/>
    <property type="match status" value="1"/>
</dbReference>
<dbReference type="Proteomes" id="UP000028492">
    <property type="component" value="Chromosome"/>
</dbReference>
<feature type="region of interest" description="Disordered" evidence="1">
    <location>
        <begin position="141"/>
        <end position="160"/>
    </location>
</feature>
<dbReference type="eggNOG" id="ENOG5033V48">
    <property type="taxonomic scope" value="Bacteria"/>
</dbReference>
<dbReference type="EMBL" id="CP008953">
    <property type="protein sequence ID" value="AIG80939.1"/>
    <property type="molecule type" value="Genomic_DNA"/>
</dbReference>
<dbReference type="KEGG" id="aja:AJAP_40815"/>
<accession>A0A075V8Y1</accession>